<keyword evidence="2" id="KW-0732">Signal</keyword>
<evidence type="ECO:0000313" key="4">
    <source>
        <dbReference type="Proteomes" id="UP000772196"/>
    </source>
</evidence>
<reference evidence="3 4" key="1">
    <citation type="submission" date="2020-04" db="EMBL/GenBank/DDBJ databases">
        <title>Phylogenetic Diversity and Antibacterial Activity against Ralstonia solanacearum of Endophytic Actinomycete Isolated from Moss.</title>
        <authorList>
            <person name="Zhuang X."/>
        </authorList>
    </citation>
    <scope>NUCLEOTIDE SEQUENCE [LARGE SCALE GENOMIC DNA]</scope>
    <source>
        <strain evidence="3 4">LD120</strain>
    </source>
</reference>
<proteinExistence type="predicted"/>
<feature type="region of interest" description="Disordered" evidence="1">
    <location>
        <begin position="427"/>
        <end position="452"/>
    </location>
</feature>
<dbReference type="SUPFAM" id="SSF53474">
    <property type="entry name" value="alpha/beta-Hydrolases"/>
    <property type="match status" value="1"/>
</dbReference>
<dbReference type="Gene3D" id="3.40.50.1820">
    <property type="entry name" value="alpha/beta hydrolase"/>
    <property type="match status" value="1"/>
</dbReference>
<dbReference type="InterPro" id="IPR029058">
    <property type="entry name" value="AB_hydrolase_fold"/>
</dbReference>
<name>A0ABX1HB12_9ACTN</name>
<evidence type="ECO:0000256" key="1">
    <source>
        <dbReference type="SAM" id="MobiDB-lite"/>
    </source>
</evidence>
<gene>
    <name evidence="3" type="ORF">HFV08_29515</name>
</gene>
<evidence type="ECO:0000256" key="2">
    <source>
        <dbReference type="SAM" id="SignalP"/>
    </source>
</evidence>
<evidence type="ECO:0000313" key="3">
    <source>
        <dbReference type="EMBL" id="NKI45308.1"/>
    </source>
</evidence>
<accession>A0ABX1HB12</accession>
<feature type="signal peptide" evidence="2">
    <location>
        <begin position="1"/>
        <end position="28"/>
    </location>
</feature>
<dbReference type="RefSeq" id="WP_168543645.1">
    <property type="nucleotide sequence ID" value="NZ_JAAWWP010000031.1"/>
</dbReference>
<organism evidence="3 4">
    <name type="scientific">Streptomyces physcomitrii</name>
    <dbReference type="NCBI Taxonomy" id="2724184"/>
    <lineage>
        <taxon>Bacteria</taxon>
        <taxon>Bacillati</taxon>
        <taxon>Actinomycetota</taxon>
        <taxon>Actinomycetes</taxon>
        <taxon>Kitasatosporales</taxon>
        <taxon>Streptomycetaceae</taxon>
        <taxon>Streptomyces</taxon>
    </lineage>
</organism>
<evidence type="ECO:0008006" key="5">
    <source>
        <dbReference type="Google" id="ProtNLM"/>
    </source>
</evidence>
<dbReference type="EMBL" id="JAAWWP010000031">
    <property type="protein sequence ID" value="NKI45308.1"/>
    <property type="molecule type" value="Genomic_DNA"/>
</dbReference>
<protein>
    <recommendedName>
        <fullName evidence="5">Alpha/beta hydrolase</fullName>
    </recommendedName>
</protein>
<keyword evidence="4" id="KW-1185">Reference proteome</keyword>
<dbReference type="Proteomes" id="UP000772196">
    <property type="component" value="Unassembled WGS sequence"/>
</dbReference>
<sequence length="472" mass="49269">MGGFRRSLRTLLAVAVGGTLLVAFTGNAATGAADPGEDLRSETGTLPDGAAYLMEVPAGWNGTVLLFSHGLVVVEPGGQGPNPARNAPGWGHTRERLLAEGYALIGSSYVSPGWVVDTAVGDQAATLRLFQERFGPARRALAWGESLGGMVTTKLAETHGALIDGSLSLCGTQAGGVGRWNNQLDLSFTLRTLLTPGSGTRLTGFPDRAAADASAAALGTATREAQRTPSGRARIALAAALTGVAAYNAADQERPGPRDWELAEANQFEAISGTLLASTTQWRQNAESHAGGSMSWNTGVDYAALLARSPYAAQAKALYKAAGLSLGADLDALAGADRVPAKAPAVRFMAETASFSGSLSRPQLNVHNVHDGLVPVQNEQAYRETVRAAGTSALLRQTYVDRAGHCNFTEDEALTAVRTLDSRVATGSWGDTSARGMNRAGQEHGATTDLRYTEHRPAAFPRPYDLTGTGGR</sequence>
<feature type="chain" id="PRO_5047425836" description="Alpha/beta hydrolase" evidence="2">
    <location>
        <begin position="29"/>
        <end position="472"/>
    </location>
</feature>
<comment type="caution">
    <text evidence="3">The sequence shown here is derived from an EMBL/GenBank/DDBJ whole genome shotgun (WGS) entry which is preliminary data.</text>
</comment>